<keyword evidence="1" id="KW-0175">Coiled coil</keyword>
<proteinExistence type="predicted"/>
<dbReference type="Proteomes" id="UP000018721">
    <property type="component" value="Unassembled WGS sequence"/>
</dbReference>
<feature type="coiled-coil region" evidence="1">
    <location>
        <begin position="71"/>
        <end position="98"/>
    </location>
</feature>
<evidence type="ECO:0000256" key="1">
    <source>
        <dbReference type="SAM" id="Coils"/>
    </source>
</evidence>
<dbReference type="HOGENOM" id="CLU_1017299_0_0_1"/>
<dbReference type="AlphaFoldDB" id="V9ESJ7"/>
<dbReference type="EMBL" id="ANIZ01002113">
    <property type="protein sequence ID" value="ETI42260.1"/>
    <property type="molecule type" value="Genomic_DNA"/>
</dbReference>
<dbReference type="OrthoDB" id="126674at2759"/>
<sequence>MHANDGTIAEDWIIERGGWQLDRVNKAIGYMLGTTQADQQVSRVLSGWKPKEGARLPSLLALDPPLQSKQIDILIQQNKRLEERVLAVESNLRTFSELPSNPCLDGVEDTSETPSHRQQHLLAMPRAKKKGSQMLSRVWFEWFTADPRVYASNSVKKTTLYEMRHVTAYLMLFLPQGFALYSTSAAYKDEVSTLGEKTQENALTILKANGSLATAAGTALKTLRKMRKLGKFDQKIALFTSWKPVTTSSIQLHHQRGLSSFAIVSPTTPTTHKT</sequence>
<comment type="caution">
    <text evidence="2">The sequence shown here is derived from an EMBL/GenBank/DDBJ whole genome shotgun (WGS) entry which is preliminary data.</text>
</comment>
<reference evidence="2 3" key="1">
    <citation type="submission" date="2013-11" db="EMBL/GenBank/DDBJ databases">
        <title>The Genome Sequence of Phytophthora parasitica P1569.</title>
        <authorList>
            <consortium name="The Broad Institute Genomics Platform"/>
            <person name="Russ C."/>
            <person name="Tyler B."/>
            <person name="Panabieres F."/>
            <person name="Shan W."/>
            <person name="Tripathy S."/>
            <person name="Grunwald N."/>
            <person name="Machado M."/>
            <person name="Johnson C.S."/>
            <person name="Arredondo F."/>
            <person name="Hong C."/>
            <person name="Coffey M."/>
            <person name="Young S.K."/>
            <person name="Zeng Q."/>
            <person name="Gargeya S."/>
            <person name="Fitzgerald M."/>
            <person name="Abouelleil A."/>
            <person name="Alvarado L."/>
            <person name="Chapman S.B."/>
            <person name="Gainer-Dewar J."/>
            <person name="Goldberg J."/>
            <person name="Griggs A."/>
            <person name="Gujja S."/>
            <person name="Hansen M."/>
            <person name="Howarth C."/>
            <person name="Imamovic A."/>
            <person name="Ireland A."/>
            <person name="Larimer J."/>
            <person name="McCowan C."/>
            <person name="Murphy C."/>
            <person name="Pearson M."/>
            <person name="Poon T.W."/>
            <person name="Priest M."/>
            <person name="Roberts A."/>
            <person name="Saif S."/>
            <person name="Shea T."/>
            <person name="Sykes S."/>
            <person name="Wortman J."/>
            <person name="Nusbaum C."/>
            <person name="Birren B."/>
        </authorList>
    </citation>
    <scope>NUCLEOTIDE SEQUENCE [LARGE SCALE GENOMIC DNA]</scope>
    <source>
        <strain evidence="2 3">P1569</strain>
    </source>
</reference>
<accession>V9ESJ7</accession>
<dbReference type="eggNOG" id="ENOG502SP2S">
    <property type="taxonomic scope" value="Eukaryota"/>
</dbReference>
<gene>
    <name evidence="2" type="ORF">F443_12573</name>
</gene>
<organism evidence="2 3">
    <name type="scientific">Phytophthora nicotianae P1569</name>
    <dbReference type="NCBI Taxonomy" id="1317065"/>
    <lineage>
        <taxon>Eukaryota</taxon>
        <taxon>Sar</taxon>
        <taxon>Stramenopiles</taxon>
        <taxon>Oomycota</taxon>
        <taxon>Peronosporomycetes</taxon>
        <taxon>Peronosporales</taxon>
        <taxon>Peronosporaceae</taxon>
        <taxon>Phytophthora</taxon>
    </lineage>
</organism>
<name>V9ESJ7_PHYNI</name>
<evidence type="ECO:0000313" key="2">
    <source>
        <dbReference type="EMBL" id="ETI42260.1"/>
    </source>
</evidence>
<protein>
    <submittedName>
        <fullName evidence="2">Uncharacterized protein</fullName>
    </submittedName>
</protein>
<evidence type="ECO:0000313" key="3">
    <source>
        <dbReference type="Proteomes" id="UP000018721"/>
    </source>
</evidence>
<keyword evidence="3" id="KW-1185">Reference proteome</keyword>